<organism evidence="1 2">
    <name type="scientific">Amycolatopsis iheyensis</name>
    <dbReference type="NCBI Taxonomy" id="2945988"/>
    <lineage>
        <taxon>Bacteria</taxon>
        <taxon>Bacillati</taxon>
        <taxon>Actinomycetota</taxon>
        <taxon>Actinomycetes</taxon>
        <taxon>Pseudonocardiales</taxon>
        <taxon>Pseudonocardiaceae</taxon>
        <taxon>Amycolatopsis</taxon>
    </lineage>
</organism>
<proteinExistence type="predicted"/>
<evidence type="ECO:0000313" key="1">
    <source>
        <dbReference type="EMBL" id="MCR6487294.1"/>
    </source>
</evidence>
<evidence type="ECO:0000313" key="2">
    <source>
        <dbReference type="Proteomes" id="UP001144096"/>
    </source>
</evidence>
<dbReference type="RefSeq" id="WP_257923852.1">
    <property type="nucleotide sequence ID" value="NZ_JAMXQV010000018.1"/>
</dbReference>
<name>A0A9X2NIH3_9PSEU</name>
<reference evidence="1" key="1">
    <citation type="submission" date="2022-06" db="EMBL/GenBank/DDBJ databases">
        <title>Amycolatopsis iheyaensis sp. nov., a new species of the genus Amycolatopsis isolated from soil in Iheya island, Japan.</title>
        <authorList>
            <person name="Ngamcharungchit C."/>
            <person name="Kanto H."/>
            <person name="Take A."/>
            <person name="Intra B."/>
            <person name="Matsumoto A."/>
            <person name="Panbangred W."/>
            <person name="Inahashi Y."/>
        </authorList>
    </citation>
    <scope>NUCLEOTIDE SEQUENCE</scope>
    <source>
        <strain evidence="1">OK19-0408</strain>
    </source>
</reference>
<keyword evidence="2" id="KW-1185">Reference proteome</keyword>
<gene>
    <name evidence="1" type="ORF">M8542_31145</name>
</gene>
<sequence length="196" mass="20850">MAENAELRAALRVLRQVRAQKPDSGPEAFAAWRSDIAGALESLAPLLLFPEDRQRAAEEARAARAEAARIRLRSFRVKAAHGCLIVRDVDAADDLSDWDPAAGNAYRSGDSVIFGVMPGSEGPVDGEVFTEPPADPLPVVLVRETISSPAGRLVVHDPDETVRHEFGAGSGTVELTVLADDADFATKVQIVSSATP</sequence>
<dbReference type="EMBL" id="JAMXQV010000018">
    <property type="protein sequence ID" value="MCR6487294.1"/>
    <property type="molecule type" value="Genomic_DNA"/>
</dbReference>
<accession>A0A9X2NIH3</accession>
<comment type="caution">
    <text evidence="1">The sequence shown here is derived from an EMBL/GenBank/DDBJ whole genome shotgun (WGS) entry which is preliminary data.</text>
</comment>
<dbReference type="AlphaFoldDB" id="A0A9X2NIH3"/>
<dbReference type="Proteomes" id="UP001144096">
    <property type="component" value="Unassembled WGS sequence"/>
</dbReference>
<protein>
    <submittedName>
        <fullName evidence="1">Uncharacterized protein</fullName>
    </submittedName>
</protein>